<feature type="domain" description="EAL" evidence="2">
    <location>
        <begin position="462"/>
        <end position="715"/>
    </location>
</feature>
<accession>A0ABS1W0C6</accession>
<gene>
    <name evidence="4" type="ORF">JKJ07_38415</name>
</gene>
<feature type="transmembrane region" description="Helical" evidence="1">
    <location>
        <begin position="64"/>
        <end position="86"/>
    </location>
</feature>
<evidence type="ECO:0000313" key="4">
    <source>
        <dbReference type="EMBL" id="MBL7260191.1"/>
    </source>
</evidence>
<dbReference type="PANTHER" id="PTHR33121">
    <property type="entry name" value="CYCLIC DI-GMP PHOSPHODIESTERASE PDEF"/>
    <property type="match status" value="1"/>
</dbReference>
<evidence type="ECO:0000259" key="3">
    <source>
        <dbReference type="PROSITE" id="PS50887"/>
    </source>
</evidence>
<evidence type="ECO:0000313" key="5">
    <source>
        <dbReference type="Proteomes" id="UP000598996"/>
    </source>
</evidence>
<feature type="transmembrane region" description="Helical" evidence="1">
    <location>
        <begin position="98"/>
        <end position="116"/>
    </location>
</feature>
<feature type="transmembrane region" description="Helical" evidence="1">
    <location>
        <begin position="6"/>
        <end position="25"/>
    </location>
</feature>
<evidence type="ECO:0000256" key="1">
    <source>
        <dbReference type="SAM" id="Phobius"/>
    </source>
</evidence>
<dbReference type="InterPro" id="IPR000160">
    <property type="entry name" value="GGDEF_dom"/>
</dbReference>
<keyword evidence="5" id="KW-1185">Reference proteome</keyword>
<dbReference type="Gene3D" id="3.20.20.450">
    <property type="entry name" value="EAL domain"/>
    <property type="match status" value="1"/>
</dbReference>
<dbReference type="CDD" id="cd01949">
    <property type="entry name" value="GGDEF"/>
    <property type="match status" value="1"/>
</dbReference>
<feature type="transmembrane region" description="Helical" evidence="1">
    <location>
        <begin position="200"/>
        <end position="220"/>
    </location>
</feature>
<keyword evidence="1" id="KW-0812">Transmembrane</keyword>
<name>A0ABS1W0C6_9ACTN</name>
<keyword evidence="1" id="KW-0472">Membrane</keyword>
<dbReference type="PANTHER" id="PTHR33121:SF70">
    <property type="entry name" value="SIGNALING PROTEIN YKOW"/>
    <property type="match status" value="1"/>
</dbReference>
<dbReference type="SUPFAM" id="SSF141868">
    <property type="entry name" value="EAL domain-like"/>
    <property type="match status" value="1"/>
</dbReference>
<comment type="caution">
    <text evidence="4">The sequence shown here is derived from an EMBL/GenBank/DDBJ whole genome shotgun (WGS) entry which is preliminary data.</text>
</comment>
<keyword evidence="1" id="KW-1133">Transmembrane helix</keyword>
<evidence type="ECO:0000259" key="2">
    <source>
        <dbReference type="PROSITE" id="PS50883"/>
    </source>
</evidence>
<organism evidence="4 5">
    <name type="scientific">Paractinoplanes lichenicola</name>
    <dbReference type="NCBI Taxonomy" id="2802976"/>
    <lineage>
        <taxon>Bacteria</taxon>
        <taxon>Bacillati</taxon>
        <taxon>Actinomycetota</taxon>
        <taxon>Actinomycetes</taxon>
        <taxon>Micromonosporales</taxon>
        <taxon>Micromonosporaceae</taxon>
        <taxon>Paractinoplanes</taxon>
    </lineage>
</organism>
<dbReference type="InterPro" id="IPR035919">
    <property type="entry name" value="EAL_sf"/>
</dbReference>
<dbReference type="InterPro" id="IPR029787">
    <property type="entry name" value="Nucleotide_cyclase"/>
</dbReference>
<dbReference type="Gene3D" id="3.30.70.270">
    <property type="match status" value="1"/>
</dbReference>
<protein>
    <submittedName>
        <fullName evidence="4">Bifunctional diguanylate cyclase/phosphodiesterase</fullName>
    </submittedName>
</protein>
<dbReference type="SMART" id="SM00267">
    <property type="entry name" value="GGDEF"/>
    <property type="match status" value="1"/>
</dbReference>
<dbReference type="InterPro" id="IPR043128">
    <property type="entry name" value="Rev_trsase/Diguanyl_cyclase"/>
</dbReference>
<dbReference type="EMBL" id="JAENHO010000013">
    <property type="protein sequence ID" value="MBL7260191.1"/>
    <property type="molecule type" value="Genomic_DNA"/>
</dbReference>
<dbReference type="Pfam" id="PF00563">
    <property type="entry name" value="EAL"/>
    <property type="match status" value="1"/>
</dbReference>
<dbReference type="PROSITE" id="PS50883">
    <property type="entry name" value="EAL"/>
    <property type="match status" value="1"/>
</dbReference>
<proteinExistence type="predicted"/>
<feature type="transmembrane region" description="Helical" evidence="1">
    <location>
        <begin position="136"/>
        <end position="156"/>
    </location>
</feature>
<dbReference type="SUPFAM" id="SSF55073">
    <property type="entry name" value="Nucleotide cyclase"/>
    <property type="match status" value="1"/>
</dbReference>
<dbReference type="SMART" id="SM00052">
    <property type="entry name" value="EAL"/>
    <property type="match status" value="1"/>
</dbReference>
<feature type="transmembrane region" description="Helical" evidence="1">
    <location>
        <begin position="232"/>
        <end position="256"/>
    </location>
</feature>
<dbReference type="CDD" id="cd01948">
    <property type="entry name" value="EAL"/>
    <property type="match status" value="1"/>
</dbReference>
<feature type="domain" description="GGDEF" evidence="3">
    <location>
        <begin position="320"/>
        <end position="453"/>
    </location>
</feature>
<dbReference type="PROSITE" id="PS50887">
    <property type="entry name" value="GGDEF"/>
    <property type="match status" value="1"/>
</dbReference>
<dbReference type="Proteomes" id="UP000598996">
    <property type="component" value="Unassembled WGS sequence"/>
</dbReference>
<dbReference type="InterPro" id="IPR001633">
    <property type="entry name" value="EAL_dom"/>
</dbReference>
<dbReference type="Pfam" id="PF00990">
    <property type="entry name" value="GGDEF"/>
    <property type="match status" value="1"/>
</dbReference>
<reference evidence="4 5" key="1">
    <citation type="submission" date="2021-01" db="EMBL/GenBank/DDBJ databases">
        <title>Actinoplanes sp. nov. LDG1-01 isolated from lichen.</title>
        <authorList>
            <person name="Saeng-In P."/>
            <person name="Phongsopitanun W."/>
            <person name="Kanchanasin P."/>
            <person name="Yuki M."/>
            <person name="Kudo T."/>
            <person name="Ohkuma M."/>
            <person name="Tanasupawat S."/>
        </authorList>
    </citation>
    <scope>NUCLEOTIDE SEQUENCE [LARGE SCALE GENOMIC DNA]</scope>
    <source>
        <strain evidence="4 5">LDG1-01</strain>
    </source>
</reference>
<feature type="transmembrane region" description="Helical" evidence="1">
    <location>
        <begin position="262"/>
        <end position="281"/>
    </location>
</feature>
<sequence length="724" mass="77411">MPEWRLVLVVVCLMILDLLGALFGLRAAATGRHRAGWLLISMARLTSIEANTALGVGAQQDVRGLWLTGAFTAFVMYVLMGVGAFAFPAQRLRRRQRAALVCEAVAVLGCGLIYIWNFVIEPHVTTDPDWVQRWPVTIGFPIGDLVLLIGIAAVVLRGGLNLSDRPTSLLMVGLGLYLLSDVTLNAIGGDGSHAIGPGPATVAVVAASLCMTLAAMWASVTGRADGPVQRPLTAAWFTYIPYAAVVAGIGLMVAVLLRDEGALVFGGFVLGLILMTGAVIVRQILSLRESNDQQIVDALTGLTSREGLDRRARRLNRRGETLAGLVIDLDGFKAVNDAHGHAAGDLLLMEFAAVLRGNVRTGDIVARLGGDEFFVVQREVTGPDDAVALARRILSAAVARPLKVGEHSLVLRASIGIAVAAPGDSLDDLRRRADLAMYQAKRGAPQSFALYEPGMLDRRRDDDLLGRDLDNAVAGGQLEVRYQPMVDLATGRPIGAEALVRWRHPVRGMVSPLDFIPVAERTGVIAEIGLYVLEQACHQALSWRRASGGDFYVSVNVSPRQLQDPDLVADVLATLDRAGLAPQRLVLEVTESAIVDDQVAIPTLQALRAHGVRVAIDDFGTGYSSLQYLTRLPIDILKIDRSFVADLIGTGHGGAVTEAIIRLAQVLDLGTVAEGIETPAQAAELRRLGCRTGQGYHYAKPLTTADALAYFMTSQADTAVPVRS</sequence>
<dbReference type="NCBIfam" id="TIGR00254">
    <property type="entry name" value="GGDEF"/>
    <property type="match status" value="1"/>
</dbReference>
<dbReference type="InterPro" id="IPR050706">
    <property type="entry name" value="Cyclic-di-GMP_PDE-like"/>
</dbReference>